<comment type="caution">
    <text evidence="1">The sequence shown here is derived from an EMBL/GenBank/DDBJ whole genome shotgun (WGS) entry which is preliminary data.</text>
</comment>
<dbReference type="EMBL" id="BRPK01000002">
    <property type="protein sequence ID" value="GLB34585.1"/>
    <property type="molecule type" value="Genomic_DNA"/>
</dbReference>
<dbReference type="OrthoDB" id="5121585at2759"/>
<proteinExistence type="predicted"/>
<sequence>MQCIECADLCVDEDISPASVAATALLPPAVLTDHNFLHHFCVRPTTMADKETFQILRITARSDHPVRNTAGELIFGNHVLWEGDNANDRDGGSTAPNVFSYDFKPPSLELFTQHHLKVNRSFRGWTTISLERWAPRRSSTAILSAVDPTLRQTSGTHSTAVNLPWNQVTQQVFSSYSKIYDTVEGRPRFGVNHTGGHFEYSYYIQPAPGGAPGSPRQPWWLPISYWLFMNPYGFINTTYLVGVNTPCNNPFFDANNSPPLIGVNDTRRKGFGNHAFNGSIRPFNRQNPDDRIFDACGGPQLGTRNPTAYVNAAIDRATNLYQLLCDCPAPRLEKSKMSTKMGEFIQSCTISNAKPYSQIRWDDVATWAKRVLGTRCEVAFAVSKIGNGVAERLWHLTGVDGIDGDVVVRVRAETHVAEDGDLDVEKSSRAAFDNFAFTLKDMQFDLGPETTVSALCMPPPFDDFAHYALQHASHIPEGHFLIASGNHMISITGGSSSAALEPVRGSNETVAGVGSTFNVHCHVDDLVGAASADVEGHGLLLNKYHVETNEAGKKSTVTFTFVTRLVGTHDVDLRFAQASTMTASSKRIQVTVVEADV</sequence>
<dbReference type="Proteomes" id="UP001063166">
    <property type="component" value="Unassembled WGS sequence"/>
</dbReference>
<dbReference type="AlphaFoldDB" id="A0A9P3UKK7"/>
<name>A0A9P3UKK7_LYOSH</name>
<keyword evidence="2" id="KW-1185">Reference proteome</keyword>
<evidence type="ECO:0000313" key="1">
    <source>
        <dbReference type="EMBL" id="GLB34585.1"/>
    </source>
</evidence>
<gene>
    <name evidence="1" type="ORF">LshimejAT787_0201500</name>
</gene>
<reference evidence="1" key="1">
    <citation type="submission" date="2022-07" db="EMBL/GenBank/DDBJ databases">
        <title>The genome of Lyophyllum shimeji provides insight into the initial evolution of ectomycorrhizal fungal genome.</title>
        <authorList>
            <person name="Kobayashi Y."/>
            <person name="Shibata T."/>
            <person name="Hirakawa H."/>
            <person name="Shigenobu S."/>
            <person name="Nishiyama T."/>
            <person name="Yamada A."/>
            <person name="Hasebe M."/>
            <person name="Kawaguchi M."/>
        </authorList>
    </citation>
    <scope>NUCLEOTIDE SEQUENCE</scope>
    <source>
        <strain evidence="1">AT787</strain>
    </source>
</reference>
<protein>
    <submittedName>
        <fullName evidence="1">Uncharacterized protein</fullName>
    </submittedName>
</protein>
<evidence type="ECO:0000313" key="2">
    <source>
        <dbReference type="Proteomes" id="UP001063166"/>
    </source>
</evidence>
<accession>A0A9P3UKK7</accession>
<organism evidence="1 2">
    <name type="scientific">Lyophyllum shimeji</name>
    <name type="common">Hon-shimeji</name>
    <name type="synonym">Tricholoma shimeji</name>
    <dbReference type="NCBI Taxonomy" id="47721"/>
    <lineage>
        <taxon>Eukaryota</taxon>
        <taxon>Fungi</taxon>
        <taxon>Dikarya</taxon>
        <taxon>Basidiomycota</taxon>
        <taxon>Agaricomycotina</taxon>
        <taxon>Agaricomycetes</taxon>
        <taxon>Agaricomycetidae</taxon>
        <taxon>Agaricales</taxon>
        <taxon>Tricholomatineae</taxon>
        <taxon>Lyophyllaceae</taxon>
        <taxon>Lyophyllum</taxon>
    </lineage>
</organism>